<evidence type="ECO:0000256" key="1">
    <source>
        <dbReference type="ARBA" id="ARBA00004496"/>
    </source>
</evidence>
<dbReference type="SUPFAM" id="SSF54791">
    <property type="entry name" value="Eukaryotic type KH-domain (KH-domain type I)"/>
    <property type="match status" value="1"/>
</dbReference>
<dbReference type="GO" id="GO:0003723">
    <property type="term" value="F:RNA binding"/>
    <property type="evidence" value="ECO:0007669"/>
    <property type="project" value="InterPro"/>
</dbReference>
<dbReference type="KEGG" id="drt:Dret_1733"/>
<dbReference type="eggNOG" id="COG1702">
    <property type="taxonomic scope" value="Bacteria"/>
</dbReference>
<reference evidence="8 9" key="2">
    <citation type="journal article" date="2010" name="Stand. Genomic Sci.">
        <title>Complete genome sequence of Desulfohalobium retbaense type strain (HR(100)).</title>
        <authorList>
            <person name="Spring S."/>
            <person name="Nolan M."/>
            <person name="Lapidus A."/>
            <person name="Glavina Del Rio T."/>
            <person name="Copeland A."/>
            <person name="Tice H."/>
            <person name="Cheng J.F."/>
            <person name="Lucas S."/>
            <person name="Land M."/>
            <person name="Chen F."/>
            <person name="Bruce D."/>
            <person name="Goodwin L."/>
            <person name="Pitluck S."/>
            <person name="Ivanova N."/>
            <person name="Mavromatis K."/>
            <person name="Mikhailova N."/>
            <person name="Pati A."/>
            <person name="Chen A."/>
            <person name="Palaniappan K."/>
            <person name="Hauser L."/>
            <person name="Chang Y.J."/>
            <person name="Jeffries C.D."/>
            <person name="Munk C."/>
            <person name="Kiss H."/>
            <person name="Chain P."/>
            <person name="Han C."/>
            <person name="Brettin T."/>
            <person name="Detter J.C."/>
            <person name="Schuler E."/>
            <person name="Goker M."/>
            <person name="Rohde M."/>
            <person name="Bristow J."/>
            <person name="Eisen J.A."/>
            <person name="Markowitz V."/>
            <person name="Hugenholtz P."/>
            <person name="Kyrpides N.C."/>
            <person name="Klenk H.P."/>
        </authorList>
    </citation>
    <scope>NUCLEOTIDE SEQUENCE [LARGE SCALE GENOMIC DNA]</scope>
    <source>
        <strain evidence="8 9">DSM 5692</strain>
    </source>
</reference>
<dbReference type="GO" id="GO:0005829">
    <property type="term" value="C:cytosol"/>
    <property type="evidence" value="ECO:0007669"/>
    <property type="project" value="TreeGrafter"/>
</dbReference>
<keyword evidence="9" id="KW-1185">Reference proteome</keyword>
<proteinExistence type="inferred from homology"/>
<evidence type="ECO:0000256" key="5">
    <source>
        <dbReference type="ARBA" id="ARBA00022840"/>
    </source>
</evidence>
<dbReference type="Gene3D" id="3.40.50.300">
    <property type="entry name" value="P-loop containing nucleotide triphosphate hydrolases"/>
    <property type="match status" value="1"/>
</dbReference>
<dbReference type="HOGENOM" id="CLU_051654_0_0_7"/>
<evidence type="ECO:0000256" key="6">
    <source>
        <dbReference type="ARBA" id="ARBA00039970"/>
    </source>
</evidence>
<dbReference type="PANTHER" id="PTHR30473:SF1">
    <property type="entry name" value="PHOH-LIKE PROTEIN"/>
    <property type="match status" value="1"/>
</dbReference>
<dbReference type="Pfam" id="PF02562">
    <property type="entry name" value="PhoH"/>
    <property type="match status" value="1"/>
</dbReference>
<keyword evidence="3" id="KW-0963">Cytoplasm</keyword>
<evidence type="ECO:0000259" key="7">
    <source>
        <dbReference type="Pfam" id="PF02562"/>
    </source>
</evidence>
<evidence type="ECO:0000256" key="2">
    <source>
        <dbReference type="ARBA" id="ARBA00010393"/>
    </source>
</evidence>
<comment type="similarity">
    <text evidence="2">Belongs to the PhoH family.</text>
</comment>
<reference evidence="9" key="1">
    <citation type="submission" date="2009-09" db="EMBL/GenBank/DDBJ databases">
        <title>The complete chromosome of Desulfohalobium retbaense DSM 5692.</title>
        <authorList>
            <consortium name="US DOE Joint Genome Institute (JGI-PGF)"/>
            <person name="Lucas S."/>
            <person name="Copeland A."/>
            <person name="Lapidus A."/>
            <person name="Glavina del Rio T."/>
            <person name="Dalin E."/>
            <person name="Tice H."/>
            <person name="Bruce D."/>
            <person name="Goodwin L."/>
            <person name="Pitluck S."/>
            <person name="Kyrpides N."/>
            <person name="Mavromatis K."/>
            <person name="Ivanova N."/>
            <person name="Mikhailova N."/>
            <person name="Munk A.C."/>
            <person name="Brettin T."/>
            <person name="Detter J.C."/>
            <person name="Han C."/>
            <person name="Tapia R."/>
            <person name="Larimer F."/>
            <person name="Land M."/>
            <person name="Hauser L."/>
            <person name="Markowitz V."/>
            <person name="Cheng J.-F."/>
            <person name="Hugenholtz P."/>
            <person name="Woyke T."/>
            <person name="Wu D."/>
            <person name="Spring S."/>
            <person name="Klenk H.-P."/>
            <person name="Eisen J.A."/>
        </authorList>
    </citation>
    <scope>NUCLEOTIDE SEQUENCE [LARGE SCALE GENOMIC DNA]</scope>
    <source>
        <strain evidence="9">DSM 5692</strain>
    </source>
</reference>
<sequence length="326" mass="36423">MAEQRITFHDADIARELFGAQERNLKLVRERTGAEVNVRGTEVLVRGTEEAVAWAASALVQLYELYRSGYTWVVQEMEYALRALEKDPQADLSGLFRDEVFAVSPKKTISPKTLGQREYLQALRTNDLTFGIGPAGTGKTYLAVAMAVSFLLQRKVKRLILTRPAVEAGEKLGFLPGDMMEKVNPYLRPLYDALHDMLDFRKVREMLEGGVIEVAPLAFMRGRTLNDAVVILDEAQNTTPEQMKMFLTRMGFGSKAVVTGDVTQIDLPARTQSGLIQALKILQGVQGIGVVHFGDEDVIRHSLVGRIVQAYDRYNRELQTDSDQST</sequence>
<dbReference type="STRING" id="485915.Dret_1733"/>
<dbReference type="InterPro" id="IPR003714">
    <property type="entry name" value="PhoH"/>
</dbReference>
<dbReference type="AlphaFoldDB" id="C8X3M0"/>
<comment type="subcellular location">
    <subcellularLocation>
        <location evidence="1">Cytoplasm</location>
    </subcellularLocation>
</comment>
<evidence type="ECO:0000313" key="8">
    <source>
        <dbReference type="EMBL" id="ACV69017.1"/>
    </source>
</evidence>
<name>C8X3M0_DESRD</name>
<evidence type="ECO:0000256" key="4">
    <source>
        <dbReference type="ARBA" id="ARBA00022741"/>
    </source>
</evidence>
<dbReference type="RefSeq" id="WP_015752160.1">
    <property type="nucleotide sequence ID" value="NC_013223.1"/>
</dbReference>
<dbReference type="SUPFAM" id="SSF52540">
    <property type="entry name" value="P-loop containing nucleoside triphosphate hydrolases"/>
    <property type="match status" value="1"/>
</dbReference>
<keyword evidence="4" id="KW-0547">Nucleotide-binding</keyword>
<dbReference type="InterPro" id="IPR027417">
    <property type="entry name" value="P-loop_NTPase"/>
</dbReference>
<keyword evidence="5" id="KW-0067">ATP-binding</keyword>
<protein>
    <recommendedName>
        <fullName evidence="6">PhoH-like protein</fullName>
    </recommendedName>
</protein>
<accession>C8X3M0</accession>
<dbReference type="InterPro" id="IPR036612">
    <property type="entry name" value="KH_dom_type_1_sf"/>
</dbReference>
<evidence type="ECO:0000313" key="9">
    <source>
        <dbReference type="Proteomes" id="UP000001052"/>
    </source>
</evidence>
<dbReference type="Proteomes" id="UP000001052">
    <property type="component" value="Chromosome"/>
</dbReference>
<dbReference type="OrthoDB" id="9805148at2"/>
<feature type="domain" description="PhoH-like protein" evidence="7">
    <location>
        <begin position="109"/>
        <end position="312"/>
    </location>
</feature>
<gene>
    <name evidence="8" type="ordered locus">Dret_1733</name>
</gene>
<dbReference type="EMBL" id="CP001734">
    <property type="protein sequence ID" value="ACV69017.1"/>
    <property type="molecule type" value="Genomic_DNA"/>
</dbReference>
<dbReference type="GO" id="GO:0005524">
    <property type="term" value="F:ATP binding"/>
    <property type="evidence" value="ECO:0007669"/>
    <property type="project" value="UniProtKB-KW"/>
</dbReference>
<dbReference type="FunFam" id="3.40.50.300:FF:000013">
    <property type="entry name" value="PhoH family ATPase"/>
    <property type="match status" value="1"/>
</dbReference>
<evidence type="ECO:0000256" key="3">
    <source>
        <dbReference type="ARBA" id="ARBA00022490"/>
    </source>
</evidence>
<organism evidence="8 9">
    <name type="scientific">Desulfohalobium retbaense (strain ATCC 49708 / DSM 5692 / JCM 16813 / HR100)</name>
    <dbReference type="NCBI Taxonomy" id="485915"/>
    <lineage>
        <taxon>Bacteria</taxon>
        <taxon>Pseudomonadati</taxon>
        <taxon>Thermodesulfobacteriota</taxon>
        <taxon>Desulfovibrionia</taxon>
        <taxon>Desulfovibrionales</taxon>
        <taxon>Desulfohalobiaceae</taxon>
        <taxon>Desulfohalobium</taxon>
    </lineage>
</organism>
<dbReference type="InterPro" id="IPR051451">
    <property type="entry name" value="PhoH2-like"/>
</dbReference>
<dbReference type="PANTHER" id="PTHR30473">
    <property type="entry name" value="PROTEIN PHOH"/>
    <property type="match status" value="1"/>
</dbReference>